<dbReference type="Proteomes" id="UP000244855">
    <property type="component" value="Unassembled WGS sequence"/>
</dbReference>
<dbReference type="GO" id="GO:0003723">
    <property type="term" value="F:RNA binding"/>
    <property type="evidence" value="ECO:0007669"/>
    <property type="project" value="TreeGrafter"/>
</dbReference>
<dbReference type="PROSITE" id="PS51025">
    <property type="entry name" value="PWI"/>
    <property type="match status" value="1"/>
</dbReference>
<dbReference type="GO" id="GO:0006397">
    <property type="term" value="P:mRNA processing"/>
    <property type="evidence" value="ECO:0007669"/>
    <property type="project" value="UniProtKB-KW"/>
</dbReference>
<dbReference type="PANTHER" id="PTHR23148">
    <property type="entry name" value="SERINE/ARGININE REGULATED NUCLEAR MATRIX PROTEIN"/>
    <property type="match status" value="1"/>
</dbReference>
<evidence type="ECO:0000313" key="3">
    <source>
        <dbReference type="EMBL" id="PVI08281.1"/>
    </source>
</evidence>
<dbReference type="PANTHER" id="PTHR23148:SF0">
    <property type="entry name" value="SERINE_ARGININE REPETITIVE MATRIX PROTEIN 1"/>
    <property type="match status" value="1"/>
</dbReference>
<dbReference type="SUPFAM" id="SSF101233">
    <property type="entry name" value="PWI domain"/>
    <property type="match status" value="1"/>
</dbReference>
<dbReference type="OrthoDB" id="163257at2759"/>
<organism evidence="3 4">
    <name type="scientific">Periconia macrospinosa</name>
    <dbReference type="NCBI Taxonomy" id="97972"/>
    <lineage>
        <taxon>Eukaryota</taxon>
        <taxon>Fungi</taxon>
        <taxon>Dikarya</taxon>
        <taxon>Ascomycota</taxon>
        <taxon>Pezizomycotina</taxon>
        <taxon>Dothideomycetes</taxon>
        <taxon>Pleosporomycetidae</taxon>
        <taxon>Pleosporales</taxon>
        <taxon>Massarineae</taxon>
        <taxon>Periconiaceae</taxon>
        <taxon>Periconia</taxon>
    </lineage>
</organism>
<dbReference type="InterPro" id="IPR052225">
    <property type="entry name" value="Ser/Arg_repetitive_matrix"/>
</dbReference>
<dbReference type="Gene3D" id="1.20.1390.10">
    <property type="entry name" value="PWI domain"/>
    <property type="match status" value="1"/>
</dbReference>
<keyword evidence="1" id="KW-0507">mRNA processing</keyword>
<reference evidence="3 4" key="1">
    <citation type="journal article" date="2018" name="Sci. Rep.">
        <title>Comparative genomics provides insights into the lifestyle and reveals functional heterogeneity of dark septate endophytic fungi.</title>
        <authorList>
            <person name="Knapp D.G."/>
            <person name="Nemeth J.B."/>
            <person name="Barry K."/>
            <person name="Hainaut M."/>
            <person name="Henrissat B."/>
            <person name="Johnson J."/>
            <person name="Kuo A."/>
            <person name="Lim J.H.P."/>
            <person name="Lipzen A."/>
            <person name="Nolan M."/>
            <person name="Ohm R.A."/>
            <person name="Tamas L."/>
            <person name="Grigoriev I.V."/>
            <person name="Spatafora J.W."/>
            <person name="Nagy L.G."/>
            <person name="Kovacs G.M."/>
        </authorList>
    </citation>
    <scope>NUCLEOTIDE SEQUENCE [LARGE SCALE GENOMIC DNA]</scope>
    <source>
        <strain evidence="3 4">DSE2036</strain>
    </source>
</reference>
<dbReference type="STRING" id="97972.A0A2V1ECM2"/>
<name>A0A2V1ECM2_9PLEO</name>
<dbReference type="InterPro" id="IPR002483">
    <property type="entry name" value="PWI_dom"/>
</dbReference>
<protein>
    <submittedName>
        <fullName evidence="3">PWI domain-containing protein</fullName>
    </submittedName>
</protein>
<evidence type="ECO:0000259" key="2">
    <source>
        <dbReference type="PROSITE" id="PS51025"/>
    </source>
</evidence>
<dbReference type="EMBL" id="KZ805301">
    <property type="protein sequence ID" value="PVI08281.1"/>
    <property type="molecule type" value="Genomic_DNA"/>
</dbReference>
<dbReference type="InterPro" id="IPR036483">
    <property type="entry name" value="PWI_dom_sf"/>
</dbReference>
<dbReference type="AlphaFoldDB" id="A0A2V1ECM2"/>
<dbReference type="GO" id="GO:0048024">
    <property type="term" value="P:regulation of mRNA splicing, via spliceosome"/>
    <property type="evidence" value="ECO:0007669"/>
    <property type="project" value="TreeGrafter"/>
</dbReference>
<proteinExistence type="predicted"/>
<gene>
    <name evidence="3" type="ORF">DM02DRAFT_510971</name>
</gene>
<evidence type="ECO:0000313" key="4">
    <source>
        <dbReference type="Proteomes" id="UP000244855"/>
    </source>
</evidence>
<dbReference type="SMART" id="SM00311">
    <property type="entry name" value="PWI"/>
    <property type="match status" value="1"/>
</dbReference>
<accession>A0A2V1ECM2</accession>
<dbReference type="Pfam" id="PF01480">
    <property type="entry name" value="PWI"/>
    <property type="match status" value="1"/>
</dbReference>
<dbReference type="GO" id="GO:0005681">
    <property type="term" value="C:spliceosomal complex"/>
    <property type="evidence" value="ECO:0007669"/>
    <property type="project" value="TreeGrafter"/>
</dbReference>
<keyword evidence="4" id="KW-1185">Reference proteome</keyword>
<evidence type="ECO:0000256" key="1">
    <source>
        <dbReference type="ARBA" id="ARBA00022664"/>
    </source>
</evidence>
<sequence>MALTTDQKLLKQTKFPPEFDKKVDITKVNLDLIRNWIAGKLKAFDADDDIVTEMIFNYLEQDQFPNIKAIQITIHGFFPDNCPAFCKELWRLLLSAQDSPNGIAKEMVEAKKEELKKQEVSYRNVY</sequence>
<feature type="domain" description="PWI" evidence="2">
    <location>
        <begin position="12"/>
        <end position="110"/>
    </location>
</feature>